<evidence type="ECO:0000313" key="2">
    <source>
        <dbReference type="EMBL" id="NEK60398.1"/>
    </source>
</evidence>
<feature type="transmembrane region" description="Helical" evidence="1">
    <location>
        <begin position="106"/>
        <end position="131"/>
    </location>
</feature>
<dbReference type="Proteomes" id="UP000470246">
    <property type="component" value="Unassembled WGS sequence"/>
</dbReference>
<keyword evidence="1" id="KW-1133">Transmembrane helix</keyword>
<keyword evidence="1" id="KW-0812">Transmembrane</keyword>
<organism evidence="2 3">
    <name type="scientific">Geodermatophilus sabuli</name>
    <dbReference type="NCBI Taxonomy" id="1564158"/>
    <lineage>
        <taxon>Bacteria</taxon>
        <taxon>Bacillati</taxon>
        <taxon>Actinomycetota</taxon>
        <taxon>Actinomycetes</taxon>
        <taxon>Geodermatophilales</taxon>
        <taxon>Geodermatophilaceae</taxon>
        <taxon>Geodermatophilus</taxon>
    </lineage>
</organism>
<feature type="transmembrane region" description="Helical" evidence="1">
    <location>
        <begin position="243"/>
        <end position="262"/>
    </location>
</feature>
<accession>A0A7K3W6Q3</accession>
<feature type="transmembrane region" description="Helical" evidence="1">
    <location>
        <begin position="162"/>
        <end position="183"/>
    </location>
</feature>
<feature type="transmembrane region" description="Helical" evidence="1">
    <location>
        <begin position="56"/>
        <end position="85"/>
    </location>
</feature>
<keyword evidence="1" id="KW-0472">Membrane</keyword>
<sequence length="269" mass="28074">MIGVELSKLFRRPRTWTTIAVLNALPVLVAVLVRLTDLAPRPGEGPPFLSAVLTNGALYPLAALAIVLPLFLPIAVAVVAGDSVAGEAQAGTLRYLLARPAGRTRLLVAKLVSVVAFVLVTVLVVAAVGYLTGTTVFDVQPAAGTSVSGTSLTQEELVGRTLLAIGYVTVSMLGVAAFGLFFSTLTDSPLAAALGALAVLVASSLLFTLDAASPIAPYLPTRYWLAFVDLFRDPVLWRDLTRGLALQGVYVGVLLAAAWANFTTKDVTS</sequence>
<dbReference type="Pfam" id="PF12679">
    <property type="entry name" value="ABC2_membrane_2"/>
    <property type="match status" value="1"/>
</dbReference>
<comment type="caution">
    <text evidence="2">The sequence shown here is derived from an EMBL/GenBank/DDBJ whole genome shotgun (WGS) entry which is preliminary data.</text>
</comment>
<protein>
    <submittedName>
        <fullName evidence="2">ABC transporter permease</fullName>
    </submittedName>
</protein>
<feature type="transmembrane region" description="Helical" evidence="1">
    <location>
        <begin position="16"/>
        <end position="36"/>
    </location>
</feature>
<feature type="transmembrane region" description="Helical" evidence="1">
    <location>
        <begin position="190"/>
        <end position="209"/>
    </location>
</feature>
<keyword evidence="3" id="KW-1185">Reference proteome</keyword>
<proteinExistence type="predicted"/>
<reference evidence="2 3" key="1">
    <citation type="submission" date="2020-02" db="EMBL/GenBank/DDBJ databases">
        <title>Geodermatophilus sabuli CPCC 205279 I12A-02694.</title>
        <authorList>
            <person name="Jiang Z."/>
        </authorList>
    </citation>
    <scope>NUCLEOTIDE SEQUENCE [LARGE SCALE GENOMIC DNA]</scope>
    <source>
        <strain evidence="2 3">I12A-02694</strain>
    </source>
</reference>
<evidence type="ECO:0000313" key="3">
    <source>
        <dbReference type="Proteomes" id="UP000470246"/>
    </source>
</evidence>
<dbReference type="RefSeq" id="WP_163484054.1">
    <property type="nucleotide sequence ID" value="NZ_JAAGWF010000028.1"/>
</dbReference>
<evidence type="ECO:0000256" key="1">
    <source>
        <dbReference type="SAM" id="Phobius"/>
    </source>
</evidence>
<dbReference type="EMBL" id="JAAGWF010000028">
    <property type="protein sequence ID" value="NEK60398.1"/>
    <property type="molecule type" value="Genomic_DNA"/>
</dbReference>
<gene>
    <name evidence="2" type="ORF">GCU56_21305</name>
</gene>
<dbReference type="PANTHER" id="PTHR37305:SF1">
    <property type="entry name" value="MEMBRANE PROTEIN"/>
    <property type="match status" value="1"/>
</dbReference>
<dbReference type="AlphaFoldDB" id="A0A7K3W6Q3"/>
<name>A0A7K3W6Q3_9ACTN</name>
<dbReference type="PANTHER" id="PTHR37305">
    <property type="entry name" value="INTEGRAL MEMBRANE PROTEIN-RELATED"/>
    <property type="match status" value="1"/>
</dbReference>